<dbReference type="InterPro" id="IPR001647">
    <property type="entry name" value="HTH_TetR"/>
</dbReference>
<organism evidence="4 5">
    <name type="scientific">Gordonia humi</name>
    <dbReference type="NCBI Taxonomy" id="686429"/>
    <lineage>
        <taxon>Bacteria</taxon>
        <taxon>Bacillati</taxon>
        <taxon>Actinomycetota</taxon>
        <taxon>Actinomycetes</taxon>
        <taxon>Mycobacteriales</taxon>
        <taxon>Gordoniaceae</taxon>
        <taxon>Gordonia</taxon>
    </lineage>
</organism>
<comment type="caution">
    <text evidence="4">The sequence shown here is derived from an EMBL/GenBank/DDBJ whole genome shotgun (WGS) entry which is preliminary data.</text>
</comment>
<feature type="DNA-binding region" description="H-T-H motif" evidence="2">
    <location>
        <begin position="24"/>
        <end position="43"/>
    </location>
</feature>
<dbReference type="Gene3D" id="1.10.357.10">
    <property type="entry name" value="Tetracycline Repressor, domain 2"/>
    <property type="match status" value="1"/>
</dbReference>
<dbReference type="GO" id="GO:0003700">
    <property type="term" value="F:DNA-binding transcription factor activity"/>
    <property type="evidence" value="ECO:0007669"/>
    <property type="project" value="TreeGrafter"/>
</dbReference>
<proteinExistence type="predicted"/>
<accession>A0A840FAK1</accession>
<keyword evidence="5" id="KW-1185">Reference proteome</keyword>
<dbReference type="PROSITE" id="PS50977">
    <property type="entry name" value="HTH_TETR_2"/>
    <property type="match status" value="1"/>
</dbReference>
<evidence type="ECO:0000313" key="4">
    <source>
        <dbReference type="EMBL" id="MBB4136537.1"/>
    </source>
</evidence>
<feature type="domain" description="HTH tetR-type" evidence="3">
    <location>
        <begin position="1"/>
        <end position="61"/>
    </location>
</feature>
<dbReference type="PRINTS" id="PR00455">
    <property type="entry name" value="HTHTETR"/>
</dbReference>
<dbReference type="GO" id="GO:0000976">
    <property type="term" value="F:transcription cis-regulatory region binding"/>
    <property type="evidence" value="ECO:0007669"/>
    <property type="project" value="TreeGrafter"/>
</dbReference>
<dbReference type="RefSeq" id="WP_343067448.1">
    <property type="nucleotide sequence ID" value="NZ_BAABHL010000082.1"/>
</dbReference>
<dbReference type="PROSITE" id="PS01081">
    <property type="entry name" value="HTH_TETR_1"/>
    <property type="match status" value="1"/>
</dbReference>
<evidence type="ECO:0000256" key="2">
    <source>
        <dbReference type="PROSITE-ProRule" id="PRU00335"/>
    </source>
</evidence>
<keyword evidence="1 2" id="KW-0238">DNA-binding</keyword>
<evidence type="ECO:0000256" key="1">
    <source>
        <dbReference type="ARBA" id="ARBA00023125"/>
    </source>
</evidence>
<dbReference type="InterPro" id="IPR050109">
    <property type="entry name" value="HTH-type_TetR-like_transc_reg"/>
</dbReference>
<gene>
    <name evidence="4" type="ORF">BKA16_003089</name>
</gene>
<dbReference type="InterPro" id="IPR009057">
    <property type="entry name" value="Homeodomain-like_sf"/>
</dbReference>
<dbReference type="Proteomes" id="UP000551501">
    <property type="component" value="Unassembled WGS sequence"/>
</dbReference>
<dbReference type="SUPFAM" id="SSF48498">
    <property type="entry name" value="Tetracyclin repressor-like, C-terminal domain"/>
    <property type="match status" value="1"/>
</dbReference>
<dbReference type="InterPro" id="IPR036271">
    <property type="entry name" value="Tet_transcr_reg_TetR-rel_C_sf"/>
</dbReference>
<evidence type="ECO:0000313" key="5">
    <source>
        <dbReference type="Proteomes" id="UP000551501"/>
    </source>
</evidence>
<dbReference type="EMBL" id="JACIFP010000001">
    <property type="protein sequence ID" value="MBB4136537.1"/>
    <property type="molecule type" value="Genomic_DNA"/>
</dbReference>
<dbReference type="InterPro" id="IPR023772">
    <property type="entry name" value="DNA-bd_HTH_TetR-type_CS"/>
</dbReference>
<dbReference type="SUPFAM" id="SSF46689">
    <property type="entry name" value="Homeodomain-like"/>
    <property type="match status" value="1"/>
</dbReference>
<dbReference type="PANTHER" id="PTHR30055">
    <property type="entry name" value="HTH-TYPE TRANSCRIPTIONAL REGULATOR RUTR"/>
    <property type="match status" value="1"/>
</dbReference>
<evidence type="ECO:0000259" key="3">
    <source>
        <dbReference type="PROSITE" id="PS50977"/>
    </source>
</evidence>
<protein>
    <submittedName>
        <fullName evidence="4">AcrR family transcriptional regulator</fullName>
    </submittedName>
</protein>
<dbReference type="Pfam" id="PF00440">
    <property type="entry name" value="TetR_N"/>
    <property type="match status" value="1"/>
</dbReference>
<reference evidence="4 5" key="1">
    <citation type="submission" date="2020-08" db="EMBL/GenBank/DDBJ databases">
        <title>Sequencing the genomes of 1000 actinobacteria strains.</title>
        <authorList>
            <person name="Klenk H.-P."/>
        </authorList>
    </citation>
    <scope>NUCLEOTIDE SEQUENCE [LARGE SCALE GENOMIC DNA]</scope>
    <source>
        <strain evidence="4 5">DSM 45298</strain>
    </source>
</reference>
<name>A0A840FAK1_9ACTN</name>
<dbReference type="AlphaFoldDB" id="A0A840FAK1"/>
<dbReference type="PANTHER" id="PTHR30055:SF220">
    <property type="entry name" value="TETR-FAMILY REGULATORY PROTEIN"/>
    <property type="match status" value="1"/>
</dbReference>
<sequence length="220" mass="23216">MSTRSSIIAAAARLLAESGSGDVSTRAVCDAAGVTQPVLYRHFGDKDGLLSAVADSVWESYLAGKRAAERSGDPLDDLRAGWDNHTAFALENPYAYRLVFASDLSKRPAAIVEAVGLLTAILERLAADGRLAMSPEDAAQVVMAANSGVALGLLLRREVYPDTAISDVTREATLRGILATHDGVDPIAGSAATIRARVRSSDDFTAPEAALFEEWLGRMG</sequence>